<reference evidence="2" key="1">
    <citation type="journal article" date="2020" name="Stud. Mycol.">
        <title>101 Dothideomycetes genomes: a test case for predicting lifestyles and emergence of pathogens.</title>
        <authorList>
            <person name="Haridas S."/>
            <person name="Albert R."/>
            <person name="Binder M."/>
            <person name="Bloem J."/>
            <person name="Labutti K."/>
            <person name="Salamov A."/>
            <person name="Andreopoulos B."/>
            <person name="Baker S."/>
            <person name="Barry K."/>
            <person name="Bills G."/>
            <person name="Bluhm B."/>
            <person name="Cannon C."/>
            <person name="Castanera R."/>
            <person name="Culley D."/>
            <person name="Daum C."/>
            <person name="Ezra D."/>
            <person name="Gonzalez J."/>
            <person name="Henrissat B."/>
            <person name="Kuo A."/>
            <person name="Liang C."/>
            <person name="Lipzen A."/>
            <person name="Lutzoni F."/>
            <person name="Magnuson J."/>
            <person name="Mondo S."/>
            <person name="Nolan M."/>
            <person name="Ohm R."/>
            <person name="Pangilinan J."/>
            <person name="Park H.-J."/>
            <person name="Ramirez L."/>
            <person name="Alfaro M."/>
            <person name="Sun H."/>
            <person name="Tritt A."/>
            <person name="Yoshinaga Y."/>
            <person name="Zwiers L.-H."/>
            <person name="Turgeon B."/>
            <person name="Goodwin S."/>
            <person name="Spatafora J."/>
            <person name="Crous P."/>
            <person name="Grigoriev I."/>
        </authorList>
    </citation>
    <scope>NUCLEOTIDE SEQUENCE</scope>
    <source>
        <strain evidence="2">CBS 113818</strain>
    </source>
</reference>
<evidence type="ECO:0000313" key="3">
    <source>
        <dbReference type="Proteomes" id="UP000799424"/>
    </source>
</evidence>
<feature type="signal peptide" evidence="1">
    <location>
        <begin position="1"/>
        <end position="16"/>
    </location>
</feature>
<protein>
    <submittedName>
        <fullName evidence="2">Uncharacterized protein</fullName>
    </submittedName>
</protein>
<keyword evidence="3" id="KW-1185">Reference proteome</keyword>
<dbReference type="OrthoDB" id="3515453at2759"/>
<proteinExistence type="predicted"/>
<dbReference type="AlphaFoldDB" id="A0A6A6ZCN1"/>
<evidence type="ECO:0000313" key="2">
    <source>
        <dbReference type="EMBL" id="KAF2818064.1"/>
    </source>
</evidence>
<organism evidence="2 3">
    <name type="scientific">Ophiobolus disseminans</name>
    <dbReference type="NCBI Taxonomy" id="1469910"/>
    <lineage>
        <taxon>Eukaryota</taxon>
        <taxon>Fungi</taxon>
        <taxon>Dikarya</taxon>
        <taxon>Ascomycota</taxon>
        <taxon>Pezizomycotina</taxon>
        <taxon>Dothideomycetes</taxon>
        <taxon>Pleosporomycetidae</taxon>
        <taxon>Pleosporales</taxon>
        <taxon>Pleosporineae</taxon>
        <taxon>Phaeosphaeriaceae</taxon>
        <taxon>Ophiobolus</taxon>
    </lineage>
</organism>
<dbReference type="Proteomes" id="UP000799424">
    <property type="component" value="Unassembled WGS sequence"/>
</dbReference>
<feature type="chain" id="PRO_5025558814" evidence="1">
    <location>
        <begin position="17"/>
        <end position="204"/>
    </location>
</feature>
<keyword evidence="1" id="KW-0732">Signal</keyword>
<dbReference type="EMBL" id="MU006264">
    <property type="protein sequence ID" value="KAF2818064.1"/>
    <property type="molecule type" value="Genomic_DNA"/>
</dbReference>
<gene>
    <name evidence="2" type="ORF">CC86DRAFT_376035</name>
</gene>
<accession>A0A6A6ZCN1</accession>
<evidence type="ECO:0000256" key="1">
    <source>
        <dbReference type="SAM" id="SignalP"/>
    </source>
</evidence>
<sequence>MKVAFSIAALIAAVSAQPYNVTSKPFQLLARGNFSGPIRVCDLPAYNERRYQVLCVWPDALSEKPDGGNTFNLNSTTGAEAPSNRTDLGTPGILHWWHSGTNSYPYHETLSFLDGQFEGFGREDSTPFMRPDSDRGPSWTASLIAFNKQDELVVLNYPETKRWFYCPQNLRRGFRDLLLVYGIGAGKPENGPCTAIDGIKRVFI</sequence>
<name>A0A6A6ZCN1_9PLEO</name>